<organism evidence="2 3">
    <name type="scientific">Methanohalarchaeum thermophilum</name>
    <dbReference type="NCBI Taxonomy" id="1903181"/>
    <lineage>
        <taxon>Archaea</taxon>
        <taxon>Methanobacteriati</taxon>
        <taxon>Methanobacteriota</taxon>
        <taxon>Methanonatronarchaeia</taxon>
        <taxon>Methanonatronarchaeales</taxon>
        <taxon>Methanonatronarchaeaceae</taxon>
        <taxon>Candidatus Methanohalarchaeum</taxon>
    </lineage>
</organism>
<protein>
    <submittedName>
        <fullName evidence="2">Uncharacterized protein</fullName>
    </submittedName>
</protein>
<dbReference type="InParanoid" id="A0A1Q6DVH9"/>
<sequence>MGFLDKILGSKKNVDVAEIKYLEGTLNDLEDLGYNKLVKATRKLADEKDTEVGKMIYYLFEEVEGDIKSYLDELGDKKDLKKEEIIRDLVFNSLNQEELKKIGFSREELRKEVDELTDKGEKLSEEDIKELRNKTMEEFGTRIDEEE</sequence>
<dbReference type="AlphaFoldDB" id="A0A1Q6DVH9"/>
<evidence type="ECO:0000256" key="1">
    <source>
        <dbReference type="SAM" id="Coils"/>
    </source>
</evidence>
<keyword evidence="3" id="KW-1185">Reference proteome</keyword>
<dbReference type="Proteomes" id="UP000185744">
    <property type="component" value="Unassembled WGS sequence"/>
</dbReference>
<evidence type="ECO:0000313" key="3">
    <source>
        <dbReference type="Proteomes" id="UP000185744"/>
    </source>
</evidence>
<comment type="caution">
    <text evidence="2">The sequence shown here is derived from an EMBL/GenBank/DDBJ whole genome shotgun (WGS) entry which is preliminary data.</text>
</comment>
<evidence type="ECO:0000313" key="2">
    <source>
        <dbReference type="EMBL" id="OKY78356.1"/>
    </source>
</evidence>
<accession>A0A1Q6DVH9</accession>
<reference evidence="2" key="1">
    <citation type="submission" date="2016-12" db="EMBL/GenBank/DDBJ databases">
        <title>Discovery of methanogenic haloarchaea.</title>
        <authorList>
            <person name="Sorokin D.Y."/>
            <person name="Makarova K.S."/>
            <person name="Abbas B."/>
            <person name="Ferrer M."/>
            <person name="Golyshin P.N."/>
        </authorList>
    </citation>
    <scope>NUCLEOTIDE SEQUENCE [LARGE SCALE GENOMIC DNA]</scope>
    <source>
        <strain evidence="2">HMET1</strain>
    </source>
</reference>
<gene>
    <name evidence="2" type="ORF">BTN85_0846</name>
</gene>
<name>A0A1Q6DVH9_METT1</name>
<feature type="coiled-coil region" evidence="1">
    <location>
        <begin position="99"/>
        <end position="126"/>
    </location>
</feature>
<proteinExistence type="predicted"/>
<keyword evidence="1" id="KW-0175">Coiled coil</keyword>
<dbReference type="EMBL" id="MSDW01000001">
    <property type="protein sequence ID" value="OKY78356.1"/>
    <property type="molecule type" value="Genomic_DNA"/>
</dbReference>